<name>A0A2S7Y6X3_BEABA</name>
<proteinExistence type="predicted"/>
<sequence>MSLVKSASLGTRMLGNGRCGYHAGFICMNNGAGRPVVVVCVGGDGGGGGDDASTAVLVVCRGGCRPTWAPRDLGQYSGVAQGYLRRRCRHGQRIAVFISSHIPLGQHEVRSVFMLLVL</sequence>
<evidence type="ECO:0000313" key="1">
    <source>
        <dbReference type="EMBL" id="PQK11827.1"/>
    </source>
</evidence>
<dbReference type="OrthoDB" id="10471772at2759"/>
<dbReference type="EMBL" id="JRHA01000003">
    <property type="protein sequence ID" value="PQK11827.1"/>
    <property type="molecule type" value="Genomic_DNA"/>
</dbReference>
<accession>A0A2S7Y6X3</accession>
<reference evidence="1 2" key="1">
    <citation type="submission" date="2016-07" db="EMBL/GenBank/DDBJ databases">
        <title>Comparative genomics of the entomopathogenic fungus Beauveria bassiana.</title>
        <authorList>
            <person name="Valero Jimenez C.A."/>
            <person name="Zwaan B.J."/>
            <person name="Van Kan J.A."/>
            <person name="Takken W."/>
            <person name="Debets A.J."/>
            <person name="Schoustra S.E."/>
            <person name="Koenraadt C.J."/>
        </authorList>
    </citation>
    <scope>NUCLEOTIDE SEQUENCE [LARGE SCALE GENOMIC DNA]</scope>
    <source>
        <strain evidence="1 2">ARSEF 8028</strain>
    </source>
</reference>
<comment type="caution">
    <text evidence="1">The sequence shown here is derived from an EMBL/GenBank/DDBJ whole genome shotgun (WGS) entry which is preliminary data.</text>
</comment>
<protein>
    <submittedName>
        <fullName evidence="1">Uncharacterized protein</fullName>
    </submittedName>
</protein>
<organism evidence="1 2">
    <name type="scientific">Beauveria bassiana</name>
    <name type="common">White muscardine disease fungus</name>
    <name type="synonym">Tritirachium shiotae</name>
    <dbReference type="NCBI Taxonomy" id="176275"/>
    <lineage>
        <taxon>Eukaryota</taxon>
        <taxon>Fungi</taxon>
        <taxon>Dikarya</taxon>
        <taxon>Ascomycota</taxon>
        <taxon>Pezizomycotina</taxon>
        <taxon>Sordariomycetes</taxon>
        <taxon>Hypocreomycetidae</taxon>
        <taxon>Hypocreales</taxon>
        <taxon>Cordycipitaceae</taxon>
        <taxon>Beauveria</taxon>
    </lineage>
</organism>
<gene>
    <name evidence="1" type="ORF">BB8028_0003g04500</name>
</gene>
<dbReference type="Proteomes" id="UP000237441">
    <property type="component" value="Unassembled WGS sequence"/>
</dbReference>
<evidence type="ECO:0000313" key="2">
    <source>
        <dbReference type="Proteomes" id="UP000237441"/>
    </source>
</evidence>
<dbReference type="AlphaFoldDB" id="A0A2S7Y6X3"/>